<evidence type="ECO:0000313" key="2">
    <source>
        <dbReference type="Proteomes" id="UP001500630"/>
    </source>
</evidence>
<protein>
    <submittedName>
        <fullName evidence="1">Uncharacterized protein</fullName>
    </submittedName>
</protein>
<dbReference type="EMBL" id="BAABDQ010000008">
    <property type="protein sequence ID" value="GAA3558543.1"/>
    <property type="molecule type" value="Genomic_DNA"/>
</dbReference>
<accession>A0ABP6WY59</accession>
<sequence length="80" mass="8333">MGLPRQAGSGFASNCRLVWPPATSGSTSGSANAGEAAVATIVAPKAAAARPAARRRIFKMDFLPRFETHPKTEHVNANDA</sequence>
<name>A0ABP6WY59_9ACTN</name>
<reference evidence="2" key="1">
    <citation type="journal article" date="2019" name="Int. J. Syst. Evol. Microbiol.">
        <title>The Global Catalogue of Microorganisms (GCM) 10K type strain sequencing project: providing services to taxonomists for standard genome sequencing and annotation.</title>
        <authorList>
            <consortium name="The Broad Institute Genomics Platform"/>
            <consortium name="The Broad Institute Genome Sequencing Center for Infectious Disease"/>
            <person name="Wu L."/>
            <person name="Ma J."/>
        </authorList>
    </citation>
    <scope>NUCLEOTIDE SEQUENCE [LARGE SCALE GENOMIC DNA]</scope>
    <source>
        <strain evidence="2">JCM 17326</strain>
    </source>
</reference>
<gene>
    <name evidence="1" type="ORF">GCM10022419_043950</name>
</gene>
<proteinExistence type="predicted"/>
<organism evidence="1 2">
    <name type="scientific">Nonomuraea rosea</name>
    <dbReference type="NCBI Taxonomy" id="638574"/>
    <lineage>
        <taxon>Bacteria</taxon>
        <taxon>Bacillati</taxon>
        <taxon>Actinomycetota</taxon>
        <taxon>Actinomycetes</taxon>
        <taxon>Streptosporangiales</taxon>
        <taxon>Streptosporangiaceae</taxon>
        <taxon>Nonomuraea</taxon>
    </lineage>
</organism>
<comment type="caution">
    <text evidence="1">The sequence shown here is derived from an EMBL/GenBank/DDBJ whole genome shotgun (WGS) entry which is preliminary data.</text>
</comment>
<keyword evidence="2" id="KW-1185">Reference proteome</keyword>
<dbReference type="Proteomes" id="UP001500630">
    <property type="component" value="Unassembled WGS sequence"/>
</dbReference>
<evidence type="ECO:0000313" key="1">
    <source>
        <dbReference type="EMBL" id="GAA3558543.1"/>
    </source>
</evidence>